<sequence>MVPLRGTNAVWAKSMSRTSTKHWLSSVGGADMSSDFELCCRSALRRCSLLLSRSRPDSRDCWFEILSQLRSCGAALAGEDTAETGVEVIVDFFASRKSDSPRLADC</sequence>
<accession>G4LU29</accession>
<dbReference type="EMBL" id="BT132659">
    <property type="protein sequence ID" value="AEQ05561.1"/>
    <property type="molecule type" value="mRNA"/>
</dbReference>
<name>G4LU29_DROME</name>
<reference evidence="1" key="1">
    <citation type="submission" date="2011-10" db="EMBL/GenBank/DDBJ databases">
        <authorList>
            <person name="Carlson J."/>
            <person name="Booth B."/>
            <person name="Frise E."/>
            <person name="Park S."/>
            <person name="Wan K."/>
            <person name="Yu C."/>
            <person name="Celniker S."/>
        </authorList>
    </citation>
    <scope>NUCLEOTIDE SEQUENCE</scope>
</reference>
<protein>
    <submittedName>
        <fullName evidence="1">AT23657p1</fullName>
    </submittedName>
</protein>
<organism evidence="1">
    <name type="scientific">Drosophila melanogaster</name>
    <name type="common">Fruit fly</name>
    <dbReference type="NCBI Taxonomy" id="7227"/>
    <lineage>
        <taxon>Eukaryota</taxon>
        <taxon>Metazoa</taxon>
        <taxon>Ecdysozoa</taxon>
        <taxon>Arthropoda</taxon>
        <taxon>Hexapoda</taxon>
        <taxon>Insecta</taxon>
        <taxon>Pterygota</taxon>
        <taxon>Neoptera</taxon>
        <taxon>Endopterygota</taxon>
        <taxon>Diptera</taxon>
        <taxon>Brachycera</taxon>
        <taxon>Muscomorpha</taxon>
        <taxon>Ephydroidea</taxon>
        <taxon>Drosophilidae</taxon>
        <taxon>Drosophila</taxon>
        <taxon>Sophophora</taxon>
    </lineage>
</organism>
<proteinExistence type="evidence at transcript level"/>
<evidence type="ECO:0000313" key="1">
    <source>
        <dbReference type="EMBL" id="AEQ05561.1"/>
    </source>
</evidence>
<gene>
    <name evidence="1" type="primary">CG10082-RB</name>
</gene>
<dbReference type="AlphaFoldDB" id="G4LU29"/>